<gene>
    <name evidence="1" type="ORF">DAEQUDRAFT_738832</name>
</gene>
<name>A0A165PJ42_9APHY</name>
<dbReference type="Proteomes" id="UP000076727">
    <property type="component" value="Unassembled WGS sequence"/>
</dbReference>
<keyword evidence="2" id="KW-1185">Reference proteome</keyword>
<organism evidence="1 2">
    <name type="scientific">Daedalea quercina L-15889</name>
    <dbReference type="NCBI Taxonomy" id="1314783"/>
    <lineage>
        <taxon>Eukaryota</taxon>
        <taxon>Fungi</taxon>
        <taxon>Dikarya</taxon>
        <taxon>Basidiomycota</taxon>
        <taxon>Agaricomycotina</taxon>
        <taxon>Agaricomycetes</taxon>
        <taxon>Polyporales</taxon>
        <taxon>Fomitopsis</taxon>
    </lineage>
</organism>
<protein>
    <submittedName>
        <fullName evidence="1">Uncharacterized protein</fullName>
    </submittedName>
</protein>
<dbReference type="AlphaFoldDB" id="A0A165PJ42"/>
<reference evidence="1 2" key="1">
    <citation type="journal article" date="2016" name="Mol. Biol. Evol.">
        <title>Comparative Genomics of Early-Diverging Mushroom-Forming Fungi Provides Insights into the Origins of Lignocellulose Decay Capabilities.</title>
        <authorList>
            <person name="Nagy L.G."/>
            <person name="Riley R."/>
            <person name="Tritt A."/>
            <person name="Adam C."/>
            <person name="Daum C."/>
            <person name="Floudas D."/>
            <person name="Sun H."/>
            <person name="Yadav J.S."/>
            <person name="Pangilinan J."/>
            <person name="Larsson K.H."/>
            <person name="Matsuura K."/>
            <person name="Barry K."/>
            <person name="Labutti K."/>
            <person name="Kuo R."/>
            <person name="Ohm R.A."/>
            <person name="Bhattacharya S.S."/>
            <person name="Shirouzu T."/>
            <person name="Yoshinaga Y."/>
            <person name="Martin F.M."/>
            <person name="Grigoriev I.V."/>
            <person name="Hibbett D.S."/>
        </authorList>
    </citation>
    <scope>NUCLEOTIDE SEQUENCE [LARGE SCALE GENOMIC DNA]</scope>
    <source>
        <strain evidence="1 2">L-15889</strain>
    </source>
</reference>
<dbReference type="EMBL" id="KV429068">
    <property type="protein sequence ID" value="KZT68271.1"/>
    <property type="molecule type" value="Genomic_DNA"/>
</dbReference>
<accession>A0A165PJ42</accession>
<evidence type="ECO:0000313" key="1">
    <source>
        <dbReference type="EMBL" id="KZT68271.1"/>
    </source>
</evidence>
<evidence type="ECO:0000313" key="2">
    <source>
        <dbReference type="Proteomes" id="UP000076727"/>
    </source>
</evidence>
<proteinExistence type="predicted"/>
<sequence length="119" mass="13701">MLPTDMFVLHFWTQELSPAILQRCVLHSLPLSVLAWDQRTMSSQTFRAKISLGAWADAQALWLSYDISENILAGSSRPLRRYPMDASMAIRMVYEAKLHRPTQYQRLVPSQSTYHFDAA</sequence>